<dbReference type="GO" id="GO:0016853">
    <property type="term" value="F:isomerase activity"/>
    <property type="evidence" value="ECO:0007669"/>
    <property type="project" value="UniProtKB-KW"/>
</dbReference>
<organism evidence="4 5">
    <name type="scientific">Dictyobacter arantiisoli</name>
    <dbReference type="NCBI Taxonomy" id="2014874"/>
    <lineage>
        <taxon>Bacteria</taxon>
        <taxon>Bacillati</taxon>
        <taxon>Chloroflexota</taxon>
        <taxon>Ktedonobacteria</taxon>
        <taxon>Ktedonobacterales</taxon>
        <taxon>Dictyobacteraceae</taxon>
        <taxon>Dictyobacter</taxon>
    </lineage>
</organism>
<dbReference type="PANTHER" id="PTHR42899:SF1">
    <property type="entry name" value="SPERMATOGENESIS-ASSOCIATED PROTEIN 20"/>
    <property type="match status" value="1"/>
</dbReference>
<name>A0A5A5TAF9_9CHLR</name>
<dbReference type="SUPFAM" id="SSF48208">
    <property type="entry name" value="Six-hairpin glycosidases"/>
    <property type="match status" value="1"/>
</dbReference>
<dbReference type="InterPro" id="IPR010819">
    <property type="entry name" value="AGE/CE"/>
</dbReference>
<dbReference type="RefSeq" id="WP_149400970.1">
    <property type="nucleotide sequence ID" value="NZ_BIXY01000016.1"/>
</dbReference>
<dbReference type="Proteomes" id="UP000322530">
    <property type="component" value="Unassembled WGS sequence"/>
</dbReference>
<dbReference type="Gene3D" id="1.50.10.10">
    <property type="match status" value="1"/>
</dbReference>
<dbReference type="InterPro" id="IPR034116">
    <property type="entry name" value="AGE_dom"/>
</dbReference>
<sequence>MTAETNKQTNNSISFPFSDTIAGYITSVDNGKKTFGLRTSDGREFEVKTTDTSYGELLRNLGEAYQDPGTSLEHILEAGKYVFAYGIFYPEGGGFTFEAKHIIFTGPELGDYRFEKQDWWINQIRSLAEFYFNAQFADGNVDYSTYRTHLTLEGQRIESNRQETDTISRMIYGFASAFLLTGEDRYLEAAEKGTEYLREHMRAVDEDENIVYWYHAMDVQGSHKRKILASQFGDDYDAIPAYEQIYALAGPIQTYRITGDSRILRDAEMTINLFDKFFLDPEKGGYFSHVDPITFDPRAESLGQDRARKNWNSVGDHAPAYLINLWLATGEDKYADFLVNTADTIAQHFPDPEHSPFVQEKFHEDWSHDTTWGWQQNRAVVGHNLKIAWNLMRINHLRPHEQYTTLAKKIAAIMPTVGMDTQRAGWYDVVERVRKEGEEWHRFVWHDRKAWWQQEQAILAYLILHGSLKEPEHLRLARESSAFYNAFFPDHDNGGVYFNVLGNGLPYLLGTERLKGSHSMSGYHSFELCYLASVYTNLLITKKPMDFYFKPISGALKDDILRVQPDILPPGSVQLEEVWINGEPYHDFDPVAMTIKLPRLQEHHTLEERPTWSGNPTLSPTATRELKVRARIAPVGITFDSELDIVDGIAQLRLFGNVNNGAENTLKVLLDTIISTHPKQFVLNLENLQSISKEAARVMSFVNEKSDLDKSIQIIGANDSIKDVLRSVDALEQFDVSDVEETPKEGAVR</sequence>
<feature type="domain" description="STAS" evidence="3">
    <location>
        <begin position="639"/>
        <end position="749"/>
    </location>
</feature>
<evidence type="ECO:0000313" key="5">
    <source>
        <dbReference type="Proteomes" id="UP000322530"/>
    </source>
</evidence>
<dbReference type="InterPro" id="IPR036513">
    <property type="entry name" value="STAS_dom_sf"/>
</dbReference>
<comment type="similarity">
    <text evidence="1">Belongs to the N-acylglucosamine 2-epimerase family.</text>
</comment>
<dbReference type="EMBL" id="BIXY01000016">
    <property type="protein sequence ID" value="GCF07969.1"/>
    <property type="molecule type" value="Genomic_DNA"/>
</dbReference>
<proteinExistence type="inferred from homology"/>
<dbReference type="OrthoDB" id="9762614at2"/>
<dbReference type="AlphaFoldDB" id="A0A5A5TAF9"/>
<evidence type="ECO:0000313" key="4">
    <source>
        <dbReference type="EMBL" id="GCF07969.1"/>
    </source>
</evidence>
<dbReference type="GO" id="GO:0005975">
    <property type="term" value="P:carbohydrate metabolic process"/>
    <property type="evidence" value="ECO:0007669"/>
    <property type="project" value="InterPro"/>
</dbReference>
<comment type="caution">
    <text evidence="4">The sequence shown here is derived from an EMBL/GenBank/DDBJ whole genome shotgun (WGS) entry which is preliminary data.</text>
</comment>
<gene>
    <name evidence="4" type="ORF">KDI_15330</name>
</gene>
<dbReference type="CDD" id="cd00249">
    <property type="entry name" value="AGE"/>
    <property type="match status" value="1"/>
</dbReference>
<evidence type="ECO:0000259" key="3">
    <source>
        <dbReference type="PROSITE" id="PS50801"/>
    </source>
</evidence>
<keyword evidence="2" id="KW-0413">Isomerase</keyword>
<keyword evidence="5" id="KW-1185">Reference proteome</keyword>
<dbReference type="InterPro" id="IPR002645">
    <property type="entry name" value="STAS_dom"/>
</dbReference>
<dbReference type="InterPro" id="IPR024705">
    <property type="entry name" value="Ssp411"/>
</dbReference>
<accession>A0A5A5TAF9</accession>
<dbReference type="SUPFAM" id="SSF52091">
    <property type="entry name" value="SpoIIaa-like"/>
    <property type="match status" value="1"/>
</dbReference>
<dbReference type="PROSITE" id="PS50801">
    <property type="entry name" value="STAS"/>
    <property type="match status" value="1"/>
</dbReference>
<dbReference type="Pfam" id="PF07221">
    <property type="entry name" value="GlcNAc_2-epim"/>
    <property type="match status" value="2"/>
</dbReference>
<dbReference type="InterPro" id="IPR008928">
    <property type="entry name" value="6-hairpin_glycosidase_sf"/>
</dbReference>
<evidence type="ECO:0000256" key="2">
    <source>
        <dbReference type="ARBA" id="ARBA00023235"/>
    </source>
</evidence>
<dbReference type="PANTHER" id="PTHR42899">
    <property type="entry name" value="SPERMATOGENESIS-ASSOCIATED PROTEIN 20"/>
    <property type="match status" value="1"/>
</dbReference>
<dbReference type="InterPro" id="IPR012341">
    <property type="entry name" value="6hp_glycosidase-like_sf"/>
</dbReference>
<evidence type="ECO:0000256" key="1">
    <source>
        <dbReference type="ARBA" id="ARBA00008558"/>
    </source>
</evidence>
<protein>
    <recommendedName>
        <fullName evidence="3">STAS domain-containing protein</fullName>
    </recommendedName>
</protein>
<reference evidence="4 5" key="1">
    <citation type="submission" date="2019-01" db="EMBL/GenBank/DDBJ databases">
        <title>Draft genome sequence of Dictyobacter sp. Uno17.</title>
        <authorList>
            <person name="Wang C.M."/>
            <person name="Zheng Y."/>
            <person name="Sakai Y."/>
            <person name="Abe K."/>
            <person name="Yokota A."/>
            <person name="Yabe S."/>
        </authorList>
    </citation>
    <scope>NUCLEOTIDE SEQUENCE [LARGE SCALE GENOMIC DNA]</scope>
    <source>
        <strain evidence="4 5">Uno17</strain>
    </source>
</reference>